<proteinExistence type="predicted"/>
<dbReference type="EMBL" id="UGUW01000004">
    <property type="protein sequence ID" value="SUD58557.1"/>
    <property type="molecule type" value="Genomic_DNA"/>
</dbReference>
<evidence type="ECO:0000313" key="2">
    <source>
        <dbReference type="Proteomes" id="UP000254084"/>
    </source>
</evidence>
<dbReference type="Proteomes" id="UP000254084">
    <property type="component" value="Unassembled WGS sequence"/>
</dbReference>
<organism evidence="1 2">
    <name type="scientific">Ectopseudomonas oleovorans</name>
    <name type="common">Pseudomonas oleovorans</name>
    <dbReference type="NCBI Taxonomy" id="301"/>
    <lineage>
        <taxon>Bacteria</taxon>
        <taxon>Pseudomonadati</taxon>
        <taxon>Pseudomonadota</taxon>
        <taxon>Gammaproteobacteria</taxon>
        <taxon>Pseudomonadales</taxon>
        <taxon>Pseudomonadaceae</taxon>
        <taxon>Ectopseudomonas</taxon>
    </lineage>
</organism>
<protein>
    <submittedName>
        <fullName evidence="1">Uncharacterized protein</fullName>
    </submittedName>
</protein>
<reference evidence="1 2" key="1">
    <citation type="submission" date="2018-06" db="EMBL/GenBank/DDBJ databases">
        <authorList>
            <consortium name="Pathogen Informatics"/>
            <person name="Doyle S."/>
        </authorList>
    </citation>
    <scope>NUCLEOTIDE SEQUENCE [LARGE SCALE GENOMIC DNA]</scope>
    <source>
        <strain evidence="1 2">NCTC10860</strain>
    </source>
</reference>
<gene>
    <name evidence="1" type="ORF">NCTC10860_00801</name>
</gene>
<accession>A0A061CX94</accession>
<evidence type="ECO:0000313" key="1">
    <source>
        <dbReference type="EMBL" id="SUD58557.1"/>
    </source>
</evidence>
<name>A0A061CX94_ECTOL</name>
<sequence length="71" mass="8100">MEELAVNAHLRRHTDLFGVCPKKSLLPTDRHCAHQSQRAMPYAMRYLLRIFSTMAVVELFSTSPSTRTSPP</sequence>
<dbReference type="AlphaFoldDB" id="A0A061CX94"/>